<dbReference type="InterPro" id="IPR006895">
    <property type="entry name" value="Znf_Sec23_Sec24"/>
</dbReference>
<feature type="domain" description="Sec23/Sec24 trunk" evidence="10">
    <location>
        <begin position="564"/>
        <end position="807"/>
    </location>
</feature>
<dbReference type="GO" id="GO:0070971">
    <property type="term" value="C:endoplasmic reticulum exit site"/>
    <property type="evidence" value="ECO:0007669"/>
    <property type="project" value="TreeGrafter"/>
</dbReference>
<evidence type="ECO:0000259" key="9">
    <source>
        <dbReference type="Pfam" id="PF04810"/>
    </source>
</evidence>
<comment type="caution">
    <text evidence="13">The sequence shown here is derived from an EMBL/GenBank/DDBJ whole genome shotgun (WGS) entry which is preliminary data.</text>
</comment>
<name>A0A2J7RIN8_9NEOP</name>
<dbReference type="CDD" id="cd01479">
    <property type="entry name" value="Sec24-like"/>
    <property type="match status" value="1"/>
</dbReference>
<dbReference type="InterPro" id="IPR036174">
    <property type="entry name" value="Znf_Sec23_Sec24_sf"/>
</dbReference>
<dbReference type="Gene3D" id="3.40.50.410">
    <property type="entry name" value="von Willebrand factor, type A domain"/>
    <property type="match status" value="1"/>
</dbReference>
<evidence type="ECO:0000256" key="1">
    <source>
        <dbReference type="ARBA" id="ARBA00004299"/>
    </source>
</evidence>
<evidence type="ECO:0000256" key="7">
    <source>
        <dbReference type="SAM" id="MobiDB-lite"/>
    </source>
</evidence>
<dbReference type="Pfam" id="PF04810">
    <property type="entry name" value="zf-Sec23_Sec24"/>
    <property type="match status" value="1"/>
</dbReference>
<dbReference type="GO" id="GO:0030127">
    <property type="term" value="C:COPII vesicle coat"/>
    <property type="evidence" value="ECO:0007669"/>
    <property type="project" value="InterPro"/>
</dbReference>
<evidence type="ECO:0000256" key="6">
    <source>
        <dbReference type="ARBA" id="ARBA00023329"/>
    </source>
</evidence>
<sequence length="1159" mass="126108">MNPQYLPQQPQQQYGASAGQRFGPPPNAFPPMPHGGARPSPSGTPGGFQLSSGPPAPMGMHPVGLPGPQRMGPSVQGPQPFNSDLPPPSGPVSLGPGMSGAPTSGSHHPGFSGLNMMNGPAGPPSGPPGGPGSQPPPHTMPQQAPVMVPPPTSTPNQLATQLSGMNLSGQAPPPPSIQNSNYPVGPPTKPGLASVPPGAPGANYYHSPGSFPPAINGGPPPPTSSPGQPLQPPGQQQHGAPSRYMNGSMGPPPASGRGPMVGPPQPHMPTQHGIIPPQPGNMSAAHAHMPPPTGMPPSVGGMPQSGAMPPQHGGSSFQPFMQPGPPTGKLYHPSPDMYQPNAGAPPQMQQPSMGVQGPTPNYPPLHQPVGPQQTAHQGMQSQPARRLNPNDMPSPIQVMQDDQSNRSGVFCTNQKGLVPPLVTTNFITQDQGNASPRYIRSSMYNVPATIDIMKQAALPFGIIVSPLARTVGEEYVLPIVNMGEIGPVRCNRCKAYMCPYMQFIDGGRRFHCLFCKATTEVPAEYFQHLDHTGQRVDRFERPELILGSYEFVATKDYCRDNTFPKPPALIFLIDVSYNNIKNGMVRLLCSQMKEILKLLPKDEGAEKSNMRVGFITYNNTVHFYNVKGCLAQPQMMVVGDVQDMFMPLLEGFLCDPMESETVIDSLMEQIPAMFADTRETETILAPAIQAGLEALKASECAGKLLVFHSSLPIAEAPGKLSNRDDRKILGTEKEKAVLTPQVNVYNNLGQECVSAGCSVDLFVFNNSYFDLATIGQVSRLSGGEIYKYTYFQADLDGERLITDIKHDVIRPVAFDAVMRVRTSTGVRATDFYGHFFMSNTKDMELASIDCDKALAIEIKHDDKLTDEDGVYIQVALLYTSCGGQRRIRIINLSLKTCTEMADLYRNCELDTLINFFSKQAVFQLLESSPKAVKENLIKRCAQILATYRKYCSSPSSAGQLILPECMKLLPLYMNNILKSDAISGGSDMTIDDRSFIMQAVTIMDIPSSVVFFYPRLVPLHEIDVDSTELPTAIRCTSEKIRDDGVYLLENGIHMFLWIGLNAGMEWVQNVFGVLSAAQVNIERTSLPELDNPLSVRIRSVIDSIRQQRHRCMRLTLVRQRDKLEMVFKHFLIEDRGLDGSASYVDFLCHMHKEIRNLLS</sequence>
<keyword evidence="5" id="KW-0653">Protein transport</keyword>
<dbReference type="InterPro" id="IPR050550">
    <property type="entry name" value="SEC23_SEC24_subfamily"/>
</dbReference>
<dbReference type="SUPFAM" id="SSF81995">
    <property type="entry name" value="beta-sandwich domain of Sec23/24"/>
    <property type="match status" value="1"/>
</dbReference>
<feature type="domain" description="Zinc finger Sec23/Sec24-type" evidence="9">
    <location>
        <begin position="487"/>
        <end position="525"/>
    </location>
</feature>
<dbReference type="GO" id="GO:0000149">
    <property type="term" value="F:SNARE binding"/>
    <property type="evidence" value="ECO:0007669"/>
    <property type="project" value="TreeGrafter"/>
</dbReference>
<comment type="similarity">
    <text evidence="3">Belongs to the SEC23/SEC24 family. SEC24 subfamily.</text>
</comment>
<dbReference type="InterPro" id="IPR036465">
    <property type="entry name" value="vWFA_dom_sf"/>
</dbReference>
<dbReference type="Gene3D" id="3.40.20.10">
    <property type="entry name" value="Severin"/>
    <property type="match status" value="1"/>
</dbReference>
<dbReference type="SUPFAM" id="SSF53300">
    <property type="entry name" value="vWA-like"/>
    <property type="match status" value="1"/>
</dbReference>
<dbReference type="Pfam" id="PF08033">
    <property type="entry name" value="Sec23_BS"/>
    <property type="match status" value="1"/>
</dbReference>
<dbReference type="AlphaFoldDB" id="A0A2J7RIN8"/>
<gene>
    <name evidence="13" type="primary">SEC24C</name>
    <name evidence="13" type="ORF">B7P43_G02862</name>
</gene>
<feature type="compositionally biased region" description="Low complexity" evidence="7">
    <location>
        <begin position="233"/>
        <end position="242"/>
    </location>
</feature>
<dbReference type="SUPFAM" id="SSF82919">
    <property type="entry name" value="Zn-finger domain of Sec23/24"/>
    <property type="match status" value="1"/>
</dbReference>
<dbReference type="InterPro" id="IPR007123">
    <property type="entry name" value="Gelsolin-like_dom"/>
</dbReference>
<comment type="subcellular location">
    <subcellularLocation>
        <location evidence="1">Cytoplasmic vesicle</location>
        <location evidence="1">COPII-coated vesicle membrane</location>
        <topology evidence="1">Peripheral membrane protein</topology>
        <orientation evidence="1">Cytoplasmic side</orientation>
    </subcellularLocation>
    <subcellularLocation>
        <location evidence="2">Endoplasmic reticulum membrane</location>
        <topology evidence="2">Peripheral membrane protein</topology>
        <orientation evidence="2">Cytoplasmic side</orientation>
    </subcellularLocation>
</comment>
<dbReference type="EMBL" id="NEVH01003495">
    <property type="protein sequence ID" value="PNF40686.1"/>
    <property type="molecule type" value="Genomic_DNA"/>
</dbReference>
<dbReference type="FunCoup" id="A0A2J7RIN8">
    <property type="interactions" value="2305"/>
</dbReference>
<evidence type="ECO:0000256" key="5">
    <source>
        <dbReference type="ARBA" id="ARBA00022927"/>
    </source>
</evidence>
<feature type="domain" description="Sec23/Sec24 helical" evidence="11">
    <location>
        <begin position="909"/>
        <end position="1009"/>
    </location>
</feature>
<dbReference type="InterPro" id="IPR041742">
    <property type="entry name" value="Sec24-like_trunk_dom"/>
</dbReference>
<proteinExistence type="inferred from homology"/>
<evidence type="ECO:0000256" key="4">
    <source>
        <dbReference type="ARBA" id="ARBA00022448"/>
    </source>
</evidence>
<feature type="region of interest" description="Disordered" evidence="7">
    <location>
        <begin position="1"/>
        <end position="314"/>
    </location>
</feature>
<dbReference type="Pfam" id="PF00626">
    <property type="entry name" value="Gelsolin"/>
    <property type="match status" value="1"/>
</dbReference>
<keyword evidence="6" id="KW-0968">Cytoplasmic vesicle</keyword>
<feature type="compositionally biased region" description="Low complexity" evidence="7">
    <location>
        <begin position="1"/>
        <end position="14"/>
    </location>
</feature>
<evidence type="ECO:0000313" key="14">
    <source>
        <dbReference type="Proteomes" id="UP000235965"/>
    </source>
</evidence>
<organism evidence="13 14">
    <name type="scientific">Cryptotermes secundus</name>
    <dbReference type="NCBI Taxonomy" id="105785"/>
    <lineage>
        <taxon>Eukaryota</taxon>
        <taxon>Metazoa</taxon>
        <taxon>Ecdysozoa</taxon>
        <taxon>Arthropoda</taxon>
        <taxon>Hexapoda</taxon>
        <taxon>Insecta</taxon>
        <taxon>Pterygota</taxon>
        <taxon>Neoptera</taxon>
        <taxon>Polyneoptera</taxon>
        <taxon>Dictyoptera</taxon>
        <taxon>Blattodea</taxon>
        <taxon>Blattoidea</taxon>
        <taxon>Termitoidae</taxon>
        <taxon>Kalotermitidae</taxon>
        <taxon>Cryptotermitinae</taxon>
        <taxon>Cryptotermes</taxon>
    </lineage>
</organism>
<dbReference type="STRING" id="105785.A0A2J7RIN8"/>
<dbReference type="Gene3D" id="2.60.40.1670">
    <property type="entry name" value="beta-sandwich domain of Sec23/24"/>
    <property type="match status" value="1"/>
</dbReference>
<keyword evidence="4" id="KW-0813">Transport</keyword>
<reference evidence="13 14" key="1">
    <citation type="submission" date="2017-12" db="EMBL/GenBank/DDBJ databases">
        <title>Hemimetabolous genomes reveal molecular basis of termite eusociality.</title>
        <authorList>
            <person name="Harrison M.C."/>
            <person name="Jongepier E."/>
            <person name="Robertson H.M."/>
            <person name="Arning N."/>
            <person name="Bitard-Feildel T."/>
            <person name="Chao H."/>
            <person name="Childers C.P."/>
            <person name="Dinh H."/>
            <person name="Doddapaneni H."/>
            <person name="Dugan S."/>
            <person name="Gowin J."/>
            <person name="Greiner C."/>
            <person name="Han Y."/>
            <person name="Hu H."/>
            <person name="Hughes D.S.T."/>
            <person name="Huylmans A.-K."/>
            <person name="Kemena C."/>
            <person name="Kremer L.P.M."/>
            <person name="Lee S.L."/>
            <person name="Lopez-Ezquerra A."/>
            <person name="Mallet L."/>
            <person name="Monroy-Kuhn J.M."/>
            <person name="Moser A."/>
            <person name="Murali S.C."/>
            <person name="Muzny D.M."/>
            <person name="Otani S."/>
            <person name="Piulachs M.-D."/>
            <person name="Poelchau M."/>
            <person name="Qu J."/>
            <person name="Schaub F."/>
            <person name="Wada-Katsumata A."/>
            <person name="Worley K.C."/>
            <person name="Xie Q."/>
            <person name="Ylla G."/>
            <person name="Poulsen M."/>
            <person name="Gibbs R.A."/>
            <person name="Schal C."/>
            <person name="Richards S."/>
            <person name="Belles X."/>
            <person name="Korb J."/>
            <person name="Bornberg-Bauer E."/>
        </authorList>
    </citation>
    <scope>NUCLEOTIDE SEQUENCE [LARGE SCALE GENOMIC DNA]</scope>
    <source>
        <tissue evidence="13">Whole body</tissue>
    </source>
</reference>
<feature type="domain" description="Sec23/Sec24 beta-sandwich" evidence="12">
    <location>
        <begin position="813"/>
        <end position="896"/>
    </location>
</feature>
<feature type="compositionally biased region" description="Pro residues" evidence="7">
    <location>
        <begin position="121"/>
        <end position="139"/>
    </location>
</feature>
<evidence type="ECO:0000259" key="11">
    <source>
        <dbReference type="Pfam" id="PF04815"/>
    </source>
</evidence>
<feature type="compositionally biased region" description="Pro residues" evidence="7">
    <location>
        <begin position="218"/>
        <end position="232"/>
    </location>
</feature>
<dbReference type="InterPro" id="IPR012990">
    <property type="entry name" value="Beta-sandwich_Sec23_24"/>
</dbReference>
<dbReference type="InterPro" id="IPR036180">
    <property type="entry name" value="Gelsolin-like_dom_sf"/>
</dbReference>
<dbReference type="GO" id="GO:0008270">
    <property type="term" value="F:zinc ion binding"/>
    <property type="evidence" value="ECO:0007669"/>
    <property type="project" value="InterPro"/>
</dbReference>
<dbReference type="InParanoid" id="A0A2J7RIN8"/>
<dbReference type="Gene3D" id="1.20.120.730">
    <property type="entry name" value="Sec23/Sec24 helical domain"/>
    <property type="match status" value="1"/>
</dbReference>
<dbReference type="Pfam" id="PF04815">
    <property type="entry name" value="Sec23_helical"/>
    <property type="match status" value="1"/>
</dbReference>
<dbReference type="GO" id="GO:0005789">
    <property type="term" value="C:endoplasmic reticulum membrane"/>
    <property type="evidence" value="ECO:0007669"/>
    <property type="project" value="UniProtKB-SubCell"/>
</dbReference>
<dbReference type="Pfam" id="PF04811">
    <property type="entry name" value="Sec23_trunk"/>
    <property type="match status" value="1"/>
</dbReference>
<dbReference type="InterPro" id="IPR006896">
    <property type="entry name" value="Sec23/24_trunk_dom"/>
</dbReference>
<feature type="compositionally biased region" description="Pro residues" evidence="7">
    <location>
        <begin position="23"/>
        <end position="33"/>
    </location>
</feature>
<dbReference type="InterPro" id="IPR029006">
    <property type="entry name" value="ADF-H/Gelsolin-like_dom_sf"/>
</dbReference>
<dbReference type="Proteomes" id="UP000235965">
    <property type="component" value="Unassembled WGS sequence"/>
</dbReference>
<feature type="compositionally biased region" description="Low complexity" evidence="7">
    <location>
        <begin position="91"/>
        <end position="100"/>
    </location>
</feature>
<feature type="domain" description="Gelsolin-like" evidence="8">
    <location>
        <begin position="1027"/>
        <end position="1099"/>
    </location>
</feature>
<evidence type="ECO:0000259" key="10">
    <source>
        <dbReference type="Pfam" id="PF04811"/>
    </source>
</evidence>
<protein>
    <submittedName>
        <fullName evidence="13">Protein transport protein Sec24C</fullName>
    </submittedName>
</protein>
<dbReference type="FunFam" id="3.40.50.410:FF:000020">
    <property type="entry name" value="protein transport protein Sec24D isoform X1"/>
    <property type="match status" value="1"/>
</dbReference>
<dbReference type="PANTHER" id="PTHR13803:SF4">
    <property type="entry name" value="SECRETORY 24CD, ISOFORM C"/>
    <property type="match status" value="1"/>
</dbReference>
<feature type="region of interest" description="Disordered" evidence="7">
    <location>
        <begin position="338"/>
        <end position="361"/>
    </location>
</feature>
<feature type="compositionally biased region" description="Polar residues" evidence="7">
    <location>
        <begin position="154"/>
        <end position="169"/>
    </location>
</feature>
<evidence type="ECO:0000259" key="12">
    <source>
        <dbReference type="Pfam" id="PF08033"/>
    </source>
</evidence>
<dbReference type="OrthoDB" id="49016at2759"/>
<dbReference type="SUPFAM" id="SSF82754">
    <property type="entry name" value="C-terminal, gelsolin-like domain of Sec23/24"/>
    <property type="match status" value="1"/>
</dbReference>
<evidence type="ECO:0000259" key="8">
    <source>
        <dbReference type="Pfam" id="PF00626"/>
    </source>
</evidence>
<dbReference type="GO" id="GO:0090110">
    <property type="term" value="P:COPII-coated vesicle cargo loading"/>
    <property type="evidence" value="ECO:0007669"/>
    <property type="project" value="TreeGrafter"/>
</dbReference>
<dbReference type="InterPro" id="IPR036175">
    <property type="entry name" value="Sec23/24_helical_dom_sf"/>
</dbReference>
<evidence type="ECO:0000256" key="2">
    <source>
        <dbReference type="ARBA" id="ARBA00004397"/>
    </source>
</evidence>
<dbReference type="InterPro" id="IPR006900">
    <property type="entry name" value="Sec23/24_helical_dom"/>
</dbReference>
<dbReference type="GO" id="GO:0006886">
    <property type="term" value="P:intracellular protein transport"/>
    <property type="evidence" value="ECO:0007669"/>
    <property type="project" value="InterPro"/>
</dbReference>
<dbReference type="PANTHER" id="PTHR13803">
    <property type="entry name" value="SEC24-RELATED PROTEIN"/>
    <property type="match status" value="1"/>
</dbReference>
<accession>A0A2J7RIN8</accession>
<dbReference type="Gene3D" id="2.30.30.380">
    <property type="entry name" value="Zn-finger domain of Sec23/24"/>
    <property type="match status" value="1"/>
</dbReference>
<dbReference type="SUPFAM" id="SSF81811">
    <property type="entry name" value="Helical domain of Sec23/24"/>
    <property type="match status" value="1"/>
</dbReference>
<evidence type="ECO:0000313" key="13">
    <source>
        <dbReference type="EMBL" id="PNF40686.1"/>
    </source>
</evidence>
<keyword evidence="14" id="KW-1185">Reference proteome</keyword>
<evidence type="ECO:0000256" key="3">
    <source>
        <dbReference type="ARBA" id="ARBA00008334"/>
    </source>
</evidence>